<evidence type="ECO:0000313" key="2">
    <source>
        <dbReference type="Proteomes" id="UP001499942"/>
    </source>
</evidence>
<evidence type="ECO:0000313" key="1">
    <source>
        <dbReference type="EMBL" id="GAA2497246.1"/>
    </source>
</evidence>
<proteinExistence type="predicted"/>
<accession>A0ABN3M7K1</accession>
<dbReference type="Proteomes" id="UP001499942">
    <property type="component" value="Unassembled WGS sequence"/>
</dbReference>
<keyword evidence="2" id="KW-1185">Reference proteome</keyword>
<sequence length="98" mass="10260">MQALSIIRALAVRHAEALLTGRLSNEGDIGRPELGEALGLGSSLRGVTRSVNSAEAVITTVTPAYRNTSMNALPIVRSVHASTPSIPMCLGIRPGRRG</sequence>
<name>A0ABN3M7K1_9ACTN</name>
<comment type="caution">
    <text evidence="1">The sequence shown here is derived from an EMBL/GenBank/DDBJ whole genome shotgun (WGS) entry which is preliminary data.</text>
</comment>
<dbReference type="EMBL" id="BAAASR010000018">
    <property type="protein sequence ID" value="GAA2497246.1"/>
    <property type="molecule type" value="Genomic_DNA"/>
</dbReference>
<reference evidence="1 2" key="1">
    <citation type="journal article" date="2019" name="Int. J. Syst. Evol. Microbiol.">
        <title>The Global Catalogue of Microorganisms (GCM) 10K type strain sequencing project: providing services to taxonomists for standard genome sequencing and annotation.</title>
        <authorList>
            <consortium name="The Broad Institute Genomics Platform"/>
            <consortium name="The Broad Institute Genome Sequencing Center for Infectious Disease"/>
            <person name="Wu L."/>
            <person name="Ma J."/>
        </authorList>
    </citation>
    <scope>NUCLEOTIDE SEQUENCE [LARGE SCALE GENOMIC DNA]</scope>
    <source>
        <strain evidence="1 2">JCM 5062</strain>
    </source>
</reference>
<organism evidence="1 2">
    <name type="scientific">Streptomyces gobitricini</name>
    <dbReference type="NCBI Taxonomy" id="68211"/>
    <lineage>
        <taxon>Bacteria</taxon>
        <taxon>Bacillati</taxon>
        <taxon>Actinomycetota</taxon>
        <taxon>Actinomycetes</taxon>
        <taxon>Kitasatosporales</taxon>
        <taxon>Streptomycetaceae</taxon>
        <taxon>Streptomyces</taxon>
    </lineage>
</organism>
<protein>
    <submittedName>
        <fullName evidence="1">Uncharacterized protein</fullName>
    </submittedName>
</protein>
<gene>
    <name evidence="1" type="ORF">GCM10010393_31620</name>
</gene>